<protein>
    <submittedName>
        <fullName evidence="3">Prolyl-tRNA synthetase associated domain-containing protein</fullName>
    </submittedName>
</protein>
<dbReference type="Gene3D" id="3.90.960.10">
    <property type="entry name" value="YbaK/aminoacyl-tRNA synthetase-associated domain"/>
    <property type="match status" value="1"/>
</dbReference>
<dbReference type="PANTHER" id="PTHR31423:SF3">
    <property type="entry name" value="PROLYL-TRNA SYNTHETASE ASSOCIATED DOMAIN-CONTAINING PROTEIN 1-RELATED"/>
    <property type="match status" value="1"/>
</dbReference>
<organism evidence="3 4">
    <name type="scientific">Microvirga terrestris</name>
    <dbReference type="NCBI Taxonomy" id="2791024"/>
    <lineage>
        <taxon>Bacteria</taxon>
        <taxon>Pseudomonadati</taxon>
        <taxon>Pseudomonadota</taxon>
        <taxon>Alphaproteobacteria</taxon>
        <taxon>Hyphomicrobiales</taxon>
        <taxon>Methylobacteriaceae</taxon>
        <taxon>Microvirga</taxon>
    </lineage>
</organism>
<evidence type="ECO:0000313" key="3">
    <source>
        <dbReference type="EMBL" id="MBF9197451.1"/>
    </source>
</evidence>
<feature type="domain" description="YbaK/aminoacyl-tRNA synthetase-associated" evidence="2">
    <location>
        <begin position="25"/>
        <end position="151"/>
    </location>
</feature>
<dbReference type="InterPro" id="IPR007214">
    <property type="entry name" value="YbaK/aa-tRNA-synth-assoc-dom"/>
</dbReference>
<comment type="similarity">
    <text evidence="1">Belongs to the PRORSD1 family.</text>
</comment>
<dbReference type="EMBL" id="JADQDN010000008">
    <property type="protein sequence ID" value="MBF9197451.1"/>
    <property type="molecule type" value="Genomic_DNA"/>
</dbReference>
<evidence type="ECO:0000313" key="4">
    <source>
        <dbReference type="Proteomes" id="UP000611708"/>
    </source>
</evidence>
<name>A0ABS0HVC4_9HYPH</name>
<keyword evidence="4" id="KW-1185">Reference proteome</keyword>
<evidence type="ECO:0000256" key="1">
    <source>
        <dbReference type="ARBA" id="ARBA00010201"/>
    </source>
</evidence>
<accession>A0ABS0HVC4</accession>
<dbReference type="InterPro" id="IPR040285">
    <property type="entry name" value="ProX/PRXD1"/>
</dbReference>
<dbReference type="RefSeq" id="WP_196264809.1">
    <property type="nucleotide sequence ID" value="NZ_JADQDN010000008.1"/>
</dbReference>
<dbReference type="InterPro" id="IPR036754">
    <property type="entry name" value="YbaK/aa-tRNA-synt-asso_dom_sf"/>
</dbReference>
<dbReference type="CDD" id="cd04335">
    <property type="entry name" value="PrdX_deacylase"/>
    <property type="match status" value="1"/>
</dbReference>
<evidence type="ECO:0000259" key="2">
    <source>
        <dbReference type="Pfam" id="PF04073"/>
    </source>
</evidence>
<sequence length="179" mass="19563">MAHLSPQELLNRLSALGIQTETVEHEPVFTVAESKSVKERIPGAHSKNLFVKDKKGRFFLISAKHDTAIDLKRMHEVLGASGRLSFGSAEQLRALLGVEPGSVTAFAVVNDTDGKVTMVLDANLMEHERVNFHPLVNSMTTGVSREDLVTFLRATGHDPLILRLPEPPAELPDNAQAPI</sequence>
<gene>
    <name evidence="3" type="ORF">I2H36_15535</name>
</gene>
<proteinExistence type="inferred from homology"/>
<dbReference type="SUPFAM" id="SSF55826">
    <property type="entry name" value="YbaK/ProRS associated domain"/>
    <property type="match status" value="1"/>
</dbReference>
<dbReference type="Proteomes" id="UP000611708">
    <property type="component" value="Unassembled WGS sequence"/>
</dbReference>
<dbReference type="Pfam" id="PF04073">
    <property type="entry name" value="tRNA_edit"/>
    <property type="match status" value="1"/>
</dbReference>
<dbReference type="PANTHER" id="PTHR31423">
    <property type="entry name" value="YBAK DOMAIN-CONTAINING PROTEIN"/>
    <property type="match status" value="1"/>
</dbReference>
<comment type="caution">
    <text evidence="3">The sequence shown here is derived from an EMBL/GenBank/DDBJ whole genome shotgun (WGS) entry which is preliminary data.</text>
</comment>
<reference evidence="3 4" key="1">
    <citation type="submission" date="2020-11" db="EMBL/GenBank/DDBJ databases">
        <authorList>
            <person name="Kim M.K."/>
        </authorList>
    </citation>
    <scope>NUCLEOTIDE SEQUENCE [LARGE SCALE GENOMIC DNA]</scope>
    <source>
        <strain evidence="3 4">BT290</strain>
    </source>
</reference>